<evidence type="ECO:0000313" key="1">
    <source>
        <dbReference type="EMBL" id="RJG19804.1"/>
    </source>
</evidence>
<protein>
    <submittedName>
        <fullName evidence="1">Uncharacterized protein</fullName>
    </submittedName>
</protein>
<comment type="caution">
    <text evidence="1">The sequence shown here is derived from an EMBL/GenBank/DDBJ whole genome shotgun (WGS) entry which is preliminary data.</text>
</comment>
<sequence>MGNSRLQAESEANDERKTGDYATGMRDLAHGLLVRCGVNLINIARNVVYHRWFVPISPFPAVGPMLSKSALITLAIAIAAGEA</sequence>
<organism evidence="1 2">
    <name type="scientific">Alcanivorax profundi</name>
    <dbReference type="NCBI Taxonomy" id="2338368"/>
    <lineage>
        <taxon>Bacteria</taxon>
        <taxon>Pseudomonadati</taxon>
        <taxon>Pseudomonadota</taxon>
        <taxon>Gammaproteobacteria</taxon>
        <taxon>Oceanospirillales</taxon>
        <taxon>Alcanivoracaceae</taxon>
        <taxon>Alcanivorax</taxon>
    </lineage>
</organism>
<reference evidence="1 2" key="1">
    <citation type="submission" date="2018-09" db="EMBL/GenBank/DDBJ databases">
        <title>Alcanivorax profundi sp. nov., isolated from 1000 m-depth seawater of the Mariana Trench.</title>
        <authorList>
            <person name="Liu J."/>
        </authorList>
    </citation>
    <scope>NUCLEOTIDE SEQUENCE [LARGE SCALE GENOMIC DNA]</scope>
    <source>
        <strain evidence="1 2">MTEO17</strain>
    </source>
</reference>
<evidence type="ECO:0000313" key="2">
    <source>
        <dbReference type="Proteomes" id="UP000283734"/>
    </source>
</evidence>
<gene>
    <name evidence="1" type="ORF">D4A39_02855</name>
</gene>
<proteinExistence type="predicted"/>
<dbReference type="AlphaFoldDB" id="A0A418Y2N4"/>
<name>A0A418Y2N4_9GAMM</name>
<dbReference type="EMBL" id="QYYA01000001">
    <property type="protein sequence ID" value="RJG19804.1"/>
    <property type="molecule type" value="Genomic_DNA"/>
</dbReference>
<accession>A0A418Y2N4</accession>
<dbReference type="Proteomes" id="UP000283734">
    <property type="component" value="Unassembled WGS sequence"/>
</dbReference>
<keyword evidence="2" id="KW-1185">Reference proteome</keyword>